<dbReference type="Proteomes" id="UP001330016">
    <property type="component" value="Unassembled WGS sequence"/>
</dbReference>
<feature type="compositionally biased region" description="Basic and acidic residues" evidence="1">
    <location>
        <begin position="79"/>
        <end position="89"/>
    </location>
</feature>
<dbReference type="EMBL" id="JAQSGK010000019">
    <property type="protein sequence ID" value="MEE6715761.1"/>
    <property type="molecule type" value="Genomic_DNA"/>
</dbReference>
<protein>
    <submittedName>
        <fullName evidence="2">DUF4355 domain-containing protein</fullName>
    </submittedName>
</protein>
<organism evidence="2 3">
    <name type="scientific">Schleiferilactobacillus harbinensis</name>
    <dbReference type="NCBI Taxonomy" id="304207"/>
    <lineage>
        <taxon>Bacteria</taxon>
        <taxon>Bacillati</taxon>
        <taxon>Bacillota</taxon>
        <taxon>Bacilli</taxon>
        <taxon>Lactobacillales</taxon>
        <taxon>Lactobacillaceae</taxon>
        <taxon>Schleiferilactobacillus</taxon>
    </lineage>
</organism>
<gene>
    <name evidence="2" type="ORF">PS435_07815</name>
</gene>
<evidence type="ECO:0000313" key="2">
    <source>
        <dbReference type="EMBL" id="MEE6715761.1"/>
    </source>
</evidence>
<feature type="region of interest" description="Disordered" evidence="1">
    <location>
        <begin position="60"/>
        <end position="89"/>
    </location>
</feature>
<evidence type="ECO:0000313" key="3">
    <source>
        <dbReference type="Proteomes" id="UP001330016"/>
    </source>
</evidence>
<name>A0ABU7SZH7_9LACO</name>
<evidence type="ECO:0000256" key="1">
    <source>
        <dbReference type="SAM" id="MobiDB-lite"/>
    </source>
</evidence>
<dbReference type="InterPro" id="IPR025580">
    <property type="entry name" value="Gp46"/>
</dbReference>
<keyword evidence="3" id="KW-1185">Reference proteome</keyword>
<sequence>MPDLDRRKLKANIGNSLHEKGLPAELADTLVVIGDAEKIHAVLDTVSDTIQKQVAEGIREKLQQNPPKAGASNLSGADDPFKDKLNKYK</sequence>
<reference evidence="2 3" key="1">
    <citation type="submission" date="2023-02" db="EMBL/GenBank/DDBJ databases">
        <title>The predominant lactic acid bacteria and yeasts involved in the spontaneous fermentation of millet during the production of the traditional porridge Hausa koko in Ghana.</title>
        <authorList>
            <person name="Atter A."/>
            <person name="Diaz M."/>
        </authorList>
    </citation>
    <scope>NUCLEOTIDE SEQUENCE [LARGE SCALE GENOMIC DNA]</scope>
    <source>
        <strain evidence="2 3">FI11640</strain>
    </source>
</reference>
<accession>A0ABU7SZH7</accession>
<proteinExistence type="predicted"/>
<comment type="caution">
    <text evidence="2">The sequence shown here is derived from an EMBL/GenBank/DDBJ whole genome shotgun (WGS) entry which is preliminary data.</text>
</comment>
<dbReference type="RefSeq" id="WP_331243708.1">
    <property type="nucleotide sequence ID" value="NZ_JAQSGJ010000019.1"/>
</dbReference>
<dbReference type="Pfam" id="PF14265">
    <property type="entry name" value="DUF4355"/>
    <property type="match status" value="1"/>
</dbReference>